<evidence type="ECO:0000313" key="4">
    <source>
        <dbReference type="Proteomes" id="UP000325315"/>
    </source>
</evidence>
<keyword evidence="1" id="KW-0472">Membrane</keyword>
<reference evidence="4" key="1">
    <citation type="journal article" date="2019" name="Plant Biotechnol. J.">
        <title>Genome sequencing of the Australian wild diploid species Gossypium australe highlights disease resistance and delayed gland morphogenesis.</title>
        <authorList>
            <person name="Cai Y."/>
            <person name="Cai X."/>
            <person name="Wang Q."/>
            <person name="Wang P."/>
            <person name="Zhang Y."/>
            <person name="Cai C."/>
            <person name="Xu Y."/>
            <person name="Wang K."/>
            <person name="Zhou Z."/>
            <person name="Wang C."/>
            <person name="Geng S."/>
            <person name="Li B."/>
            <person name="Dong Q."/>
            <person name="Hou Y."/>
            <person name="Wang H."/>
            <person name="Ai P."/>
            <person name="Liu Z."/>
            <person name="Yi F."/>
            <person name="Sun M."/>
            <person name="An G."/>
            <person name="Cheng J."/>
            <person name="Zhang Y."/>
            <person name="Shi Q."/>
            <person name="Xie Y."/>
            <person name="Shi X."/>
            <person name="Chang Y."/>
            <person name="Huang F."/>
            <person name="Chen Y."/>
            <person name="Hong S."/>
            <person name="Mi L."/>
            <person name="Sun Q."/>
            <person name="Zhang L."/>
            <person name="Zhou B."/>
            <person name="Peng R."/>
            <person name="Zhang X."/>
            <person name="Liu F."/>
        </authorList>
    </citation>
    <scope>NUCLEOTIDE SEQUENCE [LARGE SCALE GENOMIC DNA]</scope>
    <source>
        <strain evidence="4">cv. PA1801</strain>
    </source>
</reference>
<dbReference type="OrthoDB" id="1915239at2759"/>
<dbReference type="EMBL" id="SMMG02000007">
    <property type="protein sequence ID" value="KAA3467245.1"/>
    <property type="molecule type" value="Genomic_DNA"/>
</dbReference>
<name>A0A5B6VDG5_9ROSI</name>
<evidence type="ECO:0000256" key="2">
    <source>
        <dbReference type="SAM" id="SignalP"/>
    </source>
</evidence>
<protein>
    <submittedName>
        <fullName evidence="3">Protein jagunal 1</fullName>
    </submittedName>
</protein>
<proteinExistence type="predicted"/>
<evidence type="ECO:0000313" key="3">
    <source>
        <dbReference type="EMBL" id="KAA3467245.1"/>
    </source>
</evidence>
<dbReference type="AlphaFoldDB" id="A0A5B6VDG5"/>
<feature type="transmembrane region" description="Helical" evidence="1">
    <location>
        <begin position="32"/>
        <end position="54"/>
    </location>
</feature>
<evidence type="ECO:0000256" key="1">
    <source>
        <dbReference type="SAM" id="Phobius"/>
    </source>
</evidence>
<organism evidence="3 4">
    <name type="scientific">Gossypium australe</name>
    <dbReference type="NCBI Taxonomy" id="47621"/>
    <lineage>
        <taxon>Eukaryota</taxon>
        <taxon>Viridiplantae</taxon>
        <taxon>Streptophyta</taxon>
        <taxon>Embryophyta</taxon>
        <taxon>Tracheophyta</taxon>
        <taxon>Spermatophyta</taxon>
        <taxon>Magnoliopsida</taxon>
        <taxon>eudicotyledons</taxon>
        <taxon>Gunneridae</taxon>
        <taxon>Pentapetalae</taxon>
        <taxon>rosids</taxon>
        <taxon>malvids</taxon>
        <taxon>Malvales</taxon>
        <taxon>Malvaceae</taxon>
        <taxon>Malvoideae</taxon>
        <taxon>Gossypium</taxon>
    </lineage>
</organism>
<feature type="signal peptide" evidence="2">
    <location>
        <begin position="1"/>
        <end position="16"/>
    </location>
</feature>
<keyword evidence="2" id="KW-0732">Signal</keyword>
<feature type="chain" id="PRO_5022858149" evidence="2">
    <location>
        <begin position="17"/>
        <end position="63"/>
    </location>
</feature>
<dbReference type="Proteomes" id="UP000325315">
    <property type="component" value="Unassembled WGS sequence"/>
</dbReference>
<keyword evidence="4" id="KW-1185">Reference proteome</keyword>
<keyword evidence="1" id="KW-0812">Transmembrane</keyword>
<accession>A0A5B6VDG5</accession>
<gene>
    <name evidence="3" type="ORF">EPI10_002270</name>
</gene>
<comment type="caution">
    <text evidence="3">The sequence shown here is derived from an EMBL/GenBank/DDBJ whole genome shotgun (WGS) entry which is preliminary data.</text>
</comment>
<keyword evidence="1" id="KW-1133">Transmembrane helix</keyword>
<sequence>MNPIMILWLFVCFGKAAKSPSLSETILALPEVVLAVVGLVFHLFIIGYTVHLIANMSVPKRAS</sequence>